<reference evidence="2 3" key="1">
    <citation type="submission" date="2020-08" db="EMBL/GenBank/DDBJ databases">
        <title>Genomic Encyclopedia of Type Strains, Phase IV (KMG-IV): sequencing the most valuable type-strain genomes for metagenomic binning, comparative biology and taxonomic classification.</title>
        <authorList>
            <person name="Goeker M."/>
        </authorList>
    </citation>
    <scope>NUCLEOTIDE SEQUENCE [LARGE SCALE GENOMIC DNA]</scope>
    <source>
        <strain evidence="2 3">DSM 24163</strain>
    </source>
</reference>
<feature type="domain" description="Carboxymuconolactone decarboxylase-like" evidence="1">
    <location>
        <begin position="31"/>
        <end position="110"/>
    </location>
</feature>
<dbReference type="RefSeq" id="WP_183959535.1">
    <property type="nucleotide sequence ID" value="NZ_JACHHP010000001.1"/>
</dbReference>
<dbReference type="PANTHER" id="PTHR33930">
    <property type="entry name" value="ALKYL HYDROPEROXIDE REDUCTASE AHPD"/>
    <property type="match status" value="1"/>
</dbReference>
<sequence length="130" mass="14318">MSGAEEGDRVAEFTAFRKRMNERILAHDNQVVRRFFALDTQTYRDGALDVKTKELLGLVASLVLRCDDCVSYHVAECRAAGVTRDEMFEAFSVGLVVGGSIVIPHLRRAVDFLDRLEGGTGVDAPPHTHG</sequence>
<evidence type="ECO:0000259" key="1">
    <source>
        <dbReference type="Pfam" id="PF02627"/>
    </source>
</evidence>
<evidence type="ECO:0000313" key="2">
    <source>
        <dbReference type="EMBL" id="MBB5207021.1"/>
    </source>
</evidence>
<name>A0A7W8FYE4_9GAMM</name>
<dbReference type="InterPro" id="IPR003779">
    <property type="entry name" value="CMD-like"/>
</dbReference>
<dbReference type="SUPFAM" id="SSF69118">
    <property type="entry name" value="AhpD-like"/>
    <property type="match status" value="1"/>
</dbReference>
<evidence type="ECO:0000313" key="3">
    <source>
        <dbReference type="Proteomes" id="UP000521199"/>
    </source>
</evidence>
<dbReference type="AlphaFoldDB" id="A0A7W8FYE4"/>
<dbReference type="Proteomes" id="UP000521199">
    <property type="component" value="Unassembled WGS sequence"/>
</dbReference>
<dbReference type="EMBL" id="JACHHP010000001">
    <property type="protein sequence ID" value="MBB5207021.1"/>
    <property type="molecule type" value="Genomic_DNA"/>
</dbReference>
<keyword evidence="2" id="KW-0560">Oxidoreductase</keyword>
<organism evidence="2 3">
    <name type="scientific">Chiayiivirga flava</name>
    <dbReference type="NCBI Taxonomy" id="659595"/>
    <lineage>
        <taxon>Bacteria</taxon>
        <taxon>Pseudomonadati</taxon>
        <taxon>Pseudomonadota</taxon>
        <taxon>Gammaproteobacteria</taxon>
        <taxon>Lysobacterales</taxon>
        <taxon>Lysobacteraceae</taxon>
        <taxon>Chiayiivirga</taxon>
    </lineage>
</organism>
<dbReference type="Pfam" id="PF02627">
    <property type="entry name" value="CMD"/>
    <property type="match status" value="1"/>
</dbReference>
<keyword evidence="3" id="KW-1185">Reference proteome</keyword>
<dbReference type="NCBIfam" id="TIGR00778">
    <property type="entry name" value="ahpD_dom"/>
    <property type="match status" value="1"/>
</dbReference>
<protein>
    <submittedName>
        <fullName evidence="2">AhpD family alkylhydroperoxidase</fullName>
    </submittedName>
</protein>
<gene>
    <name evidence="2" type="ORF">HNQ52_000537</name>
</gene>
<keyword evidence="2" id="KW-0575">Peroxidase</keyword>
<accession>A0A7W8FYE4</accession>
<dbReference type="Gene3D" id="1.20.1290.10">
    <property type="entry name" value="AhpD-like"/>
    <property type="match status" value="1"/>
</dbReference>
<dbReference type="InterPro" id="IPR029032">
    <property type="entry name" value="AhpD-like"/>
</dbReference>
<comment type="caution">
    <text evidence="2">The sequence shown here is derived from an EMBL/GenBank/DDBJ whole genome shotgun (WGS) entry which is preliminary data.</text>
</comment>
<dbReference type="PANTHER" id="PTHR33930:SF2">
    <property type="entry name" value="BLR3452 PROTEIN"/>
    <property type="match status" value="1"/>
</dbReference>
<proteinExistence type="predicted"/>
<dbReference type="GO" id="GO:0051920">
    <property type="term" value="F:peroxiredoxin activity"/>
    <property type="evidence" value="ECO:0007669"/>
    <property type="project" value="InterPro"/>
</dbReference>
<dbReference type="InterPro" id="IPR004675">
    <property type="entry name" value="AhpD_core"/>
</dbReference>